<dbReference type="KEGG" id="more:E1B28_001663"/>
<name>A0A9P7V411_9AGAR</name>
<dbReference type="AlphaFoldDB" id="A0A9P7V411"/>
<comment type="caution">
    <text evidence="2">The sequence shown here is derived from an EMBL/GenBank/DDBJ whole genome shotgun (WGS) entry which is preliminary data.</text>
</comment>
<dbReference type="Pfam" id="PF13489">
    <property type="entry name" value="Methyltransf_23"/>
    <property type="match status" value="1"/>
</dbReference>
<dbReference type="InterPro" id="IPR029063">
    <property type="entry name" value="SAM-dependent_MTases_sf"/>
</dbReference>
<dbReference type="GeneID" id="66070739"/>
<dbReference type="CDD" id="cd02440">
    <property type="entry name" value="AdoMet_MTases"/>
    <property type="match status" value="1"/>
</dbReference>
<dbReference type="Proteomes" id="UP001049176">
    <property type="component" value="Chromosome 1"/>
</dbReference>
<feature type="region of interest" description="Disordered" evidence="1">
    <location>
        <begin position="36"/>
        <end position="71"/>
    </location>
</feature>
<accession>A0A9P7V411</accession>
<sequence length="378" mass="42653">MACYSSSSYHTSFSPKPITMTDFDFDTEDSDLCSTTSFPIFSPPPSTATSRTSHDLSVRSPSPDPSVQSITSSMLERAYRHEYGRGFNNYSEVYHLPADAEELDRLDAQHELFREIMGMYAPCMDEIMADDTPGEPKTILDLGCGSGSWIMEAARDYPNCSAVAVDLVPMQSPMLPPNLRSEVDDINLGLEHFYGDFNVVHAKLISSGIKDYEGLIHHISFVLRPGGLMDIMEFDFHAYDENYRRIEVSTSHVAAPWWPRWLAFLETAIRSKGGSVDAATHLHSWAANHDSFEDVVYREFWVPASPWRRDSDFQVRMGVAMHDDISAFIKSGRALLLGSGVPEHVVDELQRNVEAELGSARGRYYIRLQCIFARKRRT</sequence>
<keyword evidence="3" id="KW-1185">Reference proteome</keyword>
<evidence type="ECO:0000313" key="3">
    <source>
        <dbReference type="Proteomes" id="UP001049176"/>
    </source>
</evidence>
<dbReference type="EMBL" id="CM032181">
    <property type="protein sequence ID" value="KAG7099857.1"/>
    <property type="molecule type" value="Genomic_DNA"/>
</dbReference>
<dbReference type="PANTHER" id="PTHR43591">
    <property type="entry name" value="METHYLTRANSFERASE"/>
    <property type="match status" value="1"/>
</dbReference>
<dbReference type="SUPFAM" id="SSF53335">
    <property type="entry name" value="S-adenosyl-L-methionine-dependent methyltransferases"/>
    <property type="match status" value="1"/>
</dbReference>
<reference evidence="2" key="1">
    <citation type="journal article" date="2021" name="Genome Biol. Evol.">
        <title>The assembled and annotated genome of the fairy-ring fungus Marasmius oreades.</title>
        <authorList>
            <person name="Hiltunen M."/>
            <person name="Ament-Velasquez S.L."/>
            <person name="Johannesson H."/>
        </authorList>
    </citation>
    <scope>NUCLEOTIDE SEQUENCE</scope>
    <source>
        <strain evidence="2">03SP1</strain>
    </source>
</reference>
<protein>
    <recommendedName>
        <fullName evidence="4">S-adenosyl-L-methionine-dependent methyltransferase</fullName>
    </recommendedName>
</protein>
<evidence type="ECO:0000313" key="2">
    <source>
        <dbReference type="EMBL" id="KAG7099857.1"/>
    </source>
</evidence>
<evidence type="ECO:0008006" key="4">
    <source>
        <dbReference type="Google" id="ProtNLM"/>
    </source>
</evidence>
<gene>
    <name evidence="2" type="ORF">E1B28_001663</name>
</gene>
<dbReference type="RefSeq" id="XP_043016327.1">
    <property type="nucleotide sequence ID" value="XM_043147617.1"/>
</dbReference>
<dbReference type="PANTHER" id="PTHR43591:SF24">
    <property type="entry name" value="2-METHOXY-6-POLYPRENYL-1,4-BENZOQUINOL METHYLASE, MITOCHONDRIAL"/>
    <property type="match status" value="1"/>
</dbReference>
<proteinExistence type="predicted"/>
<dbReference type="GO" id="GO:0008168">
    <property type="term" value="F:methyltransferase activity"/>
    <property type="evidence" value="ECO:0007669"/>
    <property type="project" value="TreeGrafter"/>
</dbReference>
<organism evidence="2 3">
    <name type="scientific">Marasmius oreades</name>
    <name type="common">fairy-ring Marasmius</name>
    <dbReference type="NCBI Taxonomy" id="181124"/>
    <lineage>
        <taxon>Eukaryota</taxon>
        <taxon>Fungi</taxon>
        <taxon>Dikarya</taxon>
        <taxon>Basidiomycota</taxon>
        <taxon>Agaricomycotina</taxon>
        <taxon>Agaricomycetes</taxon>
        <taxon>Agaricomycetidae</taxon>
        <taxon>Agaricales</taxon>
        <taxon>Marasmiineae</taxon>
        <taxon>Marasmiaceae</taxon>
        <taxon>Marasmius</taxon>
    </lineage>
</organism>
<evidence type="ECO:0000256" key="1">
    <source>
        <dbReference type="SAM" id="MobiDB-lite"/>
    </source>
</evidence>
<dbReference type="Gene3D" id="3.40.50.150">
    <property type="entry name" value="Vaccinia Virus protein VP39"/>
    <property type="match status" value="1"/>
</dbReference>
<dbReference type="OrthoDB" id="2013972at2759"/>